<dbReference type="GeneID" id="66982914"/>
<proteinExistence type="inferred from homology"/>
<evidence type="ECO:0000259" key="5">
    <source>
        <dbReference type="Pfam" id="PF01494"/>
    </source>
</evidence>
<keyword evidence="3" id="KW-0274">FAD</keyword>
<dbReference type="PANTHER" id="PTHR43004">
    <property type="entry name" value="TRK SYSTEM POTASSIUM UPTAKE PROTEIN"/>
    <property type="match status" value="1"/>
</dbReference>
<dbReference type="RefSeq" id="XP_043137078.1">
    <property type="nucleotide sequence ID" value="XM_043279394.1"/>
</dbReference>
<dbReference type="PRINTS" id="PR00420">
    <property type="entry name" value="RNGMNOXGNASE"/>
</dbReference>
<organism evidence="7 8">
    <name type="scientific">Aspergillus chevalieri</name>
    <name type="common">Eurotium chevalieri</name>
    <dbReference type="NCBI Taxonomy" id="182096"/>
    <lineage>
        <taxon>Eukaryota</taxon>
        <taxon>Fungi</taxon>
        <taxon>Dikarya</taxon>
        <taxon>Ascomycota</taxon>
        <taxon>Pezizomycotina</taxon>
        <taxon>Eurotiomycetes</taxon>
        <taxon>Eurotiomycetidae</taxon>
        <taxon>Eurotiales</taxon>
        <taxon>Aspergillaceae</taxon>
        <taxon>Aspergillus</taxon>
        <taxon>Aspergillus subgen. Aspergillus</taxon>
    </lineage>
</organism>
<sequence>MNEVDLAIIGAGPSGLVTALWAARQGLTVCLLDKKEGPIDRGHADGLEPRTLEILDSLGIADEIWKKANKTVEICTWSDKQGEIYRTSRRPNYAKGTSRYQEATLHQGHIEKALVSALEKEPSVKIYWQSTPTNIEILSHHSYHKYPVYLSWCHRPLAWKKQSRSVRAHHLVGCDGAHSWTRDQIGVKMVGDKELWGVIDIVPETDFPDIRCRCVINNDADILMIIPREQHMARFYVDISSSSSRPQNPKTLFNDMVSRIHGILKPYQIDFELCDWWSSYRIKQQLATRFSDPKCCVFLVGDAIHTHSPKAGQGMNASIQDAWNLGWKLATSIKGRGYPALLTSYETERRPVAQHLLSFDKKMLGCFRSFCKEESNGIEKEKDLEETIKEEHSSASGIEVVYRGLGFESIWEAPEAAPGIRLGYRIGDFNVIRHADGYVHSLHHILPADGKWRAIVFPGDITQQEPKRRLRHVGSALSQDDPDELPSLPNSLTMGVIAQCEAIIIHASSRDEVEPMDLPVVFRPWRQSLGWDYDRVFADDPSTSNPDLYFPVYEKLGISKTEGCLVVVRPDQHVSFVGKLDTLLQESGFLNTYH</sequence>
<dbReference type="Gene3D" id="3.40.30.20">
    <property type="match status" value="1"/>
</dbReference>
<dbReference type="GO" id="GO:0071949">
    <property type="term" value="F:FAD binding"/>
    <property type="evidence" value="ECO:0007669"/>
    <property type="project" value="InterPro"/>
</dbReference>
<keyword evidence="2" id="KW-0285">Flavoprotein</keyword>
<dbReference type="Pfam" id="PF07976">
    <property type="entry name" value="Phe_hydrox_dim"/>
    <property type="match status" value="1"/>
</dbReference>
<reference evidence="7" key="2">
    <citation type="submission" date="2021-02" db="EMBL/GenBank/DDBJ databases">
        <title>Aspergillus chevalieri M1 genome sequence.</title>
        <authorList>
            <person name="Kadooka C."/>
            <person name="Mori K."/>
            <person name="Futagami T."/>
        </authorList>
    </citation>
    <scope>NUCLEOTIDE SEQUENCE</scope>
    <source>
        <strain evidence="7">M1</strain>
    </source>
</reference>
<keyword evidence="8" id="KW-1185">Reference proteome</keyword>
<dbReference type="GO" id="GO:0016709">
    <property type="term" value="F:oxidoreductase activity, acting on paired donors, with incorporation or reduction of molecular oxygen, NAD(P)H as one donor, and incorporation of one atom of oxygen"/>
    <property type="evidence" value="ECO:0007669"/>
    <property type="project" value="UniProtKB-ARBA"/>
</dbReference>
<keyword evidence="4" id="KW-0560">Oxidoreductase</keyword>
<dbReference type="Gene3D" id="3.50.50.60">
    <property type="entry name" value="FAD/NAD(P)-binding domain"/>
    <property type="match status" value="1"/>
</dbReference>
<name>A0A7R7VPT8_ASPCH</name>
<dbReference type="CDD" id="cd02979">
    <property type="entry name" value="PHOX_C"/>
    <property type="match status" value="1"/>
</dbReference>
<dbReference type="InterPro" id="IPR036249">
    <property type="entry name" value="Thioredoxin-like_sf"/>
</dbReference>
<feature type="domain" description="FAD-binding" evidence="5">
    <location>
        <begin position="3"/>
        <end position="359"/>
    </location>
</feature>
<dbReference type="InterPro" id="IPR002938">
    <property type="entry name" value="FAD-bd"/>
</dbReference>
<evidence type="ECO:0000256" key="1">
    <source>
        <dbReference type="ARBA" id="ARBA00007801"/>
    </source>
</evidence>
<accession>A0A7R7VPT8</accession>
<dbReference type="InterPro" id="IPR036188">
    <property type="entry name" value="FAD/NAD-bd_sf"/>
</dbReference>
<dbReference type="SUPFAM" id="SSF51905">
    <property type="entry name" value="FAD/NAD(P)-binding domain"/>
    <property type="match status" value="1"/>
</dbReference>
<dbReference type="InterPro" id="IPR038220">
    <property type="entry name" value="PHOX_C_sf"/>
</dbReference>
<protein>
    <recommendedName>
        <fullName evidence="9">FAD binding domain protein</fullName>
    </recommendedName>
</protein>
<evidence type="ECO:0000313" key="8">
    <source>
        <dbReference type="Proteomes" id="UP000637239"/>
    </source>
</evidence>
<evidence type="ECO:0008006" key="9">
    <source>
        <dbReference type="Google" id="ProtNLM"/>
    </source>
</evidence>
<dbReference type="InterPro" id="IPR050641">
    <property type="entry name" value="RIFMO-like"/>
</dbReference>
<feature type="domain" description="Phenol hydroxylase-like C-terminal dimerisation" evidence="6">
    <location>
        <begin position="413"/>
        <end position="584"/>
    </location>
</feature>
<dbReference type="EMBL" id="AP024419">
    <property type="protein sequence ID" value="BCR88556.1"/>
    <property type="molecule type" value="Genomic_DNA"/>
</dbReference>
<evidence type="ECO:0000256" key="4">
    <source>
        <dbReference type="ARBA" id="ARBA00023002"/>
    </source>
</evidence>
<evidence type="ECO:0000313" key="7">
    <source>
        <dbReference type="EMBL" id="BCR88556.1"/>
    </source>
</evidence>
<dbReference type="SUPFAM" id="SSF54373">
    <property type="entry name" value="FAD-linked reductases, C-terminal domain"/>
    <property type="match status" value="1"/>
</dbReference>
<reference evidence="7" key="1">
    <citation type="submission" date="2021-01" db="EMBL/GenBank/DDBJ databases">
        <authorList>
            <consortium name="Aspergillus chevalieri M1 genome sequencing consortium"/>
            <person name="Kazuki M."/>
            <person name="Futagami T."/>
        </authorList>
    </citation>
    <scope>NUCLEOTIDE SEQUENCE</scope>
    <source>
        <strain evidence="7">M1</strain>
    </source>
</reference>
<dbReference type="Pfam" id="PF01494">
    <property type="entry name" value="FAD_binding_3"/>
    <property type="match status" value="1"/>
</dbReference>
<dbReference type="KEGG" id="ache:ACHE_41120A"/>
<evidence type="ECO:0000259" key="6">
    <source>
        <dbReference type="Pfam" id="PF07976"/>
    </source>
</evidence>
<gene>
    <name evidence="7" type="ORF">ACHE_41120A</name>
</gene>
<dbReference type="InterPro" id="IPR012941">
    <property type="entry name" value="Phe_hydrox_C_dim_dom"/>
</dbReference>
<dbReference type="Proteomes" id="UP000637239">
    <property type="component" value="Chromosome 4"/>
</dbReference>
<dbReference type="PANTHER" id="PTHR43004:SF13">
    <property type="entry name" value="FAD-BINDING DOMAIN-CONTAINING PROTEIN-RELATED"/>
    <property type="match status" value="1"/>
</dbReference>
<dbReference type="Gene3D" id="3.30.9.10">
    <property type="entry name" value="D-Amino Acid Oxidase, subunit A, domain 2"/>
    <property type="match status" value="1"/>
</dbReference>
<dbReference type="AlphaFoldDB" id="A0A7R7VPT8"/>
<comment type="similarity">
    <text evidence="1">Belongs to the PheA/TfdB FAD monooxygenase family.</text>
</comment>
<evidence type="ECO:0000256" key="3">
    <source>
        <dbReference type="ARBA" id="ARBA00022827"/>
    </source>
</evidence>
<dbReference type="SUPFAM" id="SSF52833">
    <property type="entry name" value="Thioredoxin-like"/>
    <property type="match status" value="1"/>
</dbReference>
<evidence type="ECO:0000256" key="2">
    <source>
        <dbReference type="ARBA" id="ARBA00022630"/>
    </source>
</evidence>